<protein>
    <submittedName>
        <fullName evidence="1">Uncharacterized protein</fullName>
    </submittedName>
</protein>
<sequence>MSSWAECRASSDIDIRQKNRISSWGECRASYDIGTRQNPNIELGRMSSKL</sequence>
<evidence type="ECO:0000313" key="1">
    <source>
        <dbReference type="EMBL" id="KAH3893947.1"/>
    </source>
</evidence>
<dbReference type="EMBL" id="JAIWYP010000001">
    <property type="protein sequence ID" value="KAH3893947.1"/>
    <property type="molecule type" value="Genomic_DNA"/>
</dbReference>
<reference evidence="1" key="1">
    <citation type="journal article" date="2019" name="bioRxiv">
        <title>The Genome of the Zebra Mussel, Dreissena polymorpha: A Resource for Invasive Species Research.</title>
        <authorList>
            <person name="McCartney M.A."/>
            <person name="Auch B."/>
            <person name="Kono T."/>
            <person name="Mallez S."/>
            <person name="Zhang Y."/>
            <person name="Obille A."/>
            <person name="Becker A."/>
            <person name="Abrahante J.E."/>
            <person name="Garbe J."/>
            <person name="Badalamenti J.P."/>
            <person name="Herman A."/>
            <person name="Mangelson H."/>
            <person name="Liachko I."/>
            <person name="Sullivan S."/>
            <person name="Sone E.D."/>
            <person name="Koren S."/>
            <person name="Silverstein K.A.T."/>
            <person name="Beckman K.B."/>
            <person name="Gohl D.M."/>
        </authorList>
    </citation>
    <scope>NUCLEOTIDE SEQUENCE</scope>
    <source>
        <strain evidence="1">Duluth1</strain>
        <tissue evidence="1">Whole animal</tissue>
    </source>
</reference>
<organism evidence="1 2">
    <name type="scientific">Dreissena polymorpha</name>
    <name type="common">Zebra mussel</name>
    <name type="synonym">Mytilus polymorpha</name>
    <dbReference type="NCBI Taxonomy" id="45954"/>
    <lineage>
        <taxon>Eukaryota</taxon>
        <taxon>Metazoa</taxon>
        <taxon>Spiralia</taxon>
        <taxon>Lophotrochozoa</taxon>
        <taxon>Mollusca</taxon>
        <taxon>Bivalvia</taxon>
        <taxon>Autobranchia</taxon>
        <taxon>Heteroconchia</taxon>
        <taxon>Euheterodonta</taxon>
        <taxon>Imparidentia</taxon>
        <taxon>Neoheterodontei</taxon>
        <taxon>Myida</taxon>
        <taxon>Dreissenoidea</taxon>
        <taxon>Dreissenidae</taxon>
        <taxon>Dreissena</taxon>
    </lineage>
</organism>
<accession>A0A9D4NCM2</accession>
<name>A0A9D4NCM2_DREPO</name>
<keyword evidence="2" id="KW-1185">Reference proteome</keyword>
<dbReference type="AlphaFoldDB" id="A0A9D4NCM2"/>
<reference evidence="1" key="2">
    <citation type="submission" date="2020-11" db="EMBL/GenBank/DDBJ databases">
        <authorList>
            <person name="McCartney M.A."/>
            <person name="Auch B."/>
            <person name="Kono T."/>
            <person name="Mallez S."/>
            <person name="Becker A."/>
            <person name="Gohl D.M."/>
            <person name="Silverstein K.A.T."/>
            <person name="Koren S."/>
            <person name="Bechman K.B."/>
            <person name="Herman A."/>
            <person name="Abrahante J.E."/>
            <person name="Garbe J."/>
        </authorList>
    </citation>
    <scope>NUCLEOTIDE SEQUENCE</scope>
    <source>
        <strain evidence="1">Duluth1</strain>
        <tissue evidence="1">Whole animal</tissue>
    </source>
</reference>
<proteinExistence type="predicted"/>
<evidence type="ECO:0000313" key="2">
    <source>
        <dbReference type="Proteomes" id="UP000828390"/>
    </source>
</evidence>
<dbReference type="Proteomes" id="UP000828390">
    <property type="component" value="Unassembled WGS sequence"/>
</dbReference>
<comment type="caution">
    <text evidence="1">The sequence shown here is derived from an EMBL/GenBank/DDBJ whole genome shotgun (WGS) entry which is preliminary data.</text>
</comment>
<gene>
    <name evidence="1" type="ORF">DPMN_018100</name>
</gene>